<dbReference type="Gene3D" id="3.40.50.12160">
    <property type="entry name" value="Methylthiotransferase, N-terminal domain"/>
    <property type="match status" value="1"/>
</dbReference>
<dbReference type="CDD" id="cd01335">
    <property type="entry name" value="Radical_SAM"/>
    <property type="match status" value="1"/>
</dbReference>
<dbReference type="GO" id="GO:0005829">
    <property type="term" value="C:cytosol"/>
    <property type="evidence" value="ECO:0007669"/>
    <property type="project" value="TreeGrafter"/>
</dbReference>
<gene>
    <name evidence="10 13" type="primary">rimO</name>
    <name evidence="13" type="ORF">H8705_03255</name>
</gene>
<evidence type="ECO:0000256" key="6">
    <source>
        <dbReference type="ARBA" id="ARBA00022723"/>
    </source>
</evidence>
<dbReference type="SMART" id="SM00729">
    <property type="entry name" value="Elp3"/>
    <property type="match status" value="1"/>
</dbReference>
<dbReference type="InterPro" id="IPR002792">
    <property type="entry name" value="TRAM_dom"/>
</dbReference>
<dbReference type="Proteomes" id="UP000623678">
    <property type="component" value="Unassembled WGS sequence"/>
</dbReference>
<accession>A0A926IG78</accession>
<dbReference type="GO" id="GO:0005840">
    <property type="term" value="C:ribosome"/>
    <property type="evidence" value="ECO:0007669"/>
    <property type="project" value="UniProtKB-KW"/>
</dbReference>
<dbReference type="SFLD" id="SFLDS00029">
    <property type="entry name" value="Radical_SAM"/>
    <property type="match status" value="1"/>
</dbReference>
<evidence type="ECO:0000256" key="9">
    <source>
        <dbReference type="ARBA" id="ARBA00051425"/>
    </source>
</evidence>
<dbReference type="SFLD" id="SFLDG01061">
    <property type="entry name" value="methylthiotransferase"/>
    <property type="match status" value="1"/>
</dbReference>
<dbReference type="InterPro" id="IPR020612">
    <property type="entry name" value="Methylthiotransferase_CS"/>
</dbReference>
<dbReference type="InterPro" id="IPR013848">
    <property type="entry name" value="Methylthiotransferase_N"/>
</dbReference>
<dbReference type="FunFam" id="3.40.50.12160:FF:000003">
    <property type="entry name" value="CDK5 regulatory subunit-associated protein 1"/>
    <property type="match status" value="1"/>
</dbReference>
<dbReference type="Pfam" id="PF00919">
    <property type="entry name" value="UPF0004"/>
    <property type="match status" value="1"/>
</dbReference>
<reference evidence="13" key="1">
    <citation type="submission" date="2020-08" db="EMBL/GenBank/DDBJ databases">
        <title>Genome public.</title>
        <authorList>
            <person name="Liu C."/>
            <person name="Sun Q."/>
        </authorList>
    </citation>
    <scope>NUCLEOTIDE SEQUENCE</scope>
    <source>
        <strain evidence="13">NSJ-64</strain>
    </source>
</reference>
<dbReference type="NCBIfam" id="TIGR01125">
    <property type="entry name" value="30S ribosomal protein S12 methylthiotransferase RimO"/>
    <property type="match status" value="1"/>
</dbReference>
<keyword evidence="6 10" id="KW-0479">Metal-binding</keyword>
<proteinExistence type="inferred from homology"/>
<keyword evidence="7 10" id="KW-0408">Iron</keyword>
<dbReference type="PROSITE" id="PS51449">
    <property type="entry name" value="MTTASE_N"/>
    <property type="match status" value="1"/>
</dbReference>
<dbReference type="InterPro" id="IPR006638">
    <property type="entry name" value="Elp3/MiaA/NifB-like_rSAM"/>
</dbReference>
<dbReference type="InterPro" id="IPR005839">
    <property type="entry name" value="Methylthiotransferase"/>
</dbReference>
<comment type="subcellular location">
    <subcellularLocation>
        <location evidence="10">Cytoplasm</location>
    </subcellularLocation>
</comment>
<evidence type="ECO:0000256" key="5">
    <source>
        <dbReference type="ARBA" id="ARBA00022691"/>
    </source>
</evidence>
<dbReference type="RefSeq" id="WP_262394420.1">
    <property type="nucleotide sequence ID" value="NZ_JACRTD010000002.1"/>
</dbReference>
<comment type="catalytic activity">
    <reaction evidence="10">
        <text>L-aspartate(89)-[ribosomal protein uS12]-hydrogen + (sulfur carrier)-SH + AH2 + 2 S-adenosyl-L-methionine = 3-methylsulfanyl-L-aspartate(89)-[ribosomal protein uS12]-hydrogen + (sulfur carrier)-H + 5'-deoxyadenosine + L-methionine + A + S-adenosyl-L-homocysteine + 2 H(+)</text>
        <dbReference type="Rhea" id="RHEA:37087"/>
        <dbReference type="Rhea" id="RHEA-COMP:10460"/>
        <dbReference type="Rhea" id="RHEA-COMP:10461"/>
        <dbReference type="Rhea" id="RHEA-COMP:14737"/>
        <dbReference type="Rhea" id="RHEA-COMP:14739"/>
        <dbReference type="ChEBI" id="CHEBI:13193"/>
        <dbReference type="ChEBI" id="CHEBI:15378"/>
        <dbReference type="ChEBI" id="CHEBI:17319"/>
        <dbReference type="ChEBI" id="CHEBI:17499"/>
        <dbReference type="ChEBI" id="CHEBI:29917"/>
        <dbReference type="ChEBI" id="CHEBI:29961"/>
        <dbReference type="ChEBI" id="CHEBI:57844"/>
        <dbReference type="ChEBI" id="CHEBI:57856"/>
        <dbReference type="ChEBI" id="CHEBI:59789"/>
        <dbReference type="ChEBI" id="CHEBI:64428"/>
        <dbReference type="ChEBI" id="CHEBI:73599"/>
        <dbReference type="EC" id="2.8.4.4"/>
    </reaction>
</comment>
<dbReference type="SFLD" id="SFLDG01082">
    <property type="entry name" value="B12-binding_domain_containing"/>
    <property type="match status" value="1"/>
</dbReference>
<dbReference type="SFLD" id="SFLDF00274">
    <property type="entry name" value="ribosomal_protein_S12_methylth"/>
    <property type="match status" value="1"/>
</dbReference>
<evidence type="ECO:0000256" key="2">
    <source>
        <dbReference type="ARBA" id="ARBA00022485"/>
    </source>
</evidence>
<keyword evidence="13" id="KW-0689">Ribosomal protein</keyword>
<dbReference type="InterPro" id="IPR023404">
    <property type="entry name" value="rSAM_horseshoe"/>
</dbReference>
<evidence type="ECO:0000313" key="14">
    <source>
        <dbReference type="Proteomes" id="UP000623678"/>
    </source>
</evidence>
<feature type="binding site" evidence="10">
    <location>
        <position position="82"/>
    </location>
    <ligand>
        <name>[4Fe-4S] cluster</name>
        <dbReference type="ChEBI" id="CHEBI:49883"/>
        <label>1</label>
    </ligand>
</feature>
<organism evidence="13 14">
    <name type="scientific">Youxingia wuxianensis</name>
    <dbReference type="NCBI Taxonomy" id="2763678"/>
    <lineage>
        <taxon>Bacteria</taxon>
        <taxon>Bacillati</taxon>
        <taxon>Bacillota</taxon>
        <taxon>Clostridia</taxon>
        <taxon>Eubacteriales</taxon>
        <taxon>Oscillospiraceae</taxon>
        <taxon>Youxingia</taxon>
    </lineage>
</organism>
<dbReference type="InterPro" id="IPR038135">
    <property type="entry name" value="Methylthiotransferase_N_sf"/>
</dbReference>
<evidence type="ECO:0000256" key="8">
    <source>
        <dbReference type="ARBA" id="ARBA00023014"/>
    </source>
</evidence>
<evidence type="ECO:0000313" key="13">
    <source>
        <dbReference type="EMBL" id="MBC8584594.1"/>
    </source>
</evidence>
<evidence type="ECO:0000256" key="1">
    <source>
        <dbReference type="ARBA" id="ARBA00003234"/>
    </source>
</evidence>
<comment type="similarity">
    <text evidence="10">Belongs to the methylthiotransferase family. RimO subfamily.</text>
</comment>
<comment type="catalytic activity">
    <reaction evidence="9">
        <text>N(6)-dimethylallyladenosine(37) in tRNA + (sulfur carrier)-SH + AH2 + 2 S-adenosyl-L-methionine = 2-methylsulfanyl-N(6)-dimethylallyladenosine(37) in tRNA + (sulfur carrier)-H + 5'-deoxyadenosine + L-methionine + A + S-adenosyl-L-homocysteine + 2 H(+)</text>
        <dbReference type="Rhea" id="RHEA:37067"/>
        <dbReference type="Rhea" id="RHEA-COMP:10375"/>
        <dbReference type="Rhea" id="RHEA-COMP:10376"/>
        <dbReference type="Rhea" id="RHEA-COMP:14737"/>
        <dbReference type="Rhea" id="RHEA-COMP:14739"/>
        <dbReference type="ChEBI" id="CHEBI:13193"/>
        <dbReference type="ChEBI" id="CHEBI:15378"/>
        <dbReference type="ChEBI" id="CHEBI:17319"/>
        <dbReference type="ChEBI" id="CHEBI:17499"/>
        <dbReference type="ChEBI" id="CHEBI:29917"/>
        <dbReference type="ChEBI" id="CHEBI:57844"/>
        <dbReference type="ChEBI" id="CHEBI:57856"/>
        <dbReference type="ChEBI" id="CHEBI:59789"/>
        <dbReference type="ChEBI" id="CHEBI:64428"/>
        <dbReference type="ChEBI" id="CHEBI:74415"/>
        <dbReference type="ChEBI" id="CHEBI:74417"/>
        <dbReference type="EC" id="2.8.4.3"/>
    </reaction>
</comment>
<dbReference type="Pfam" id="PF18693">
    <property type="entry name" value="TRAM_2"/>
    <property type="match status" value="1"/>
</dbReference>
<evidence type="ECO:0000256" key="3">
    <source>
        <dbReference type="ARBA" id="ARBA00022490"/>
    </source>
</evidence>
<dbReference type="GO" id="GO:0051539">
    <property type="term" value="F:4 iron, 4 sulfur cluster binding"/>
    <property type="evidence" value="ECO:0007669"/>
    <property type="project" value="UniProtKB-UniRule"/>
</dbReference>
<evidence type="ECO:0000256" key="7">
    <source>
        <dbReference type="ARBA" id="ARBA00023004"/>
    </source>
</evidence>
<comment type="function">
    <text evidence="10">Catalyzes the methylthiolation of an aspartic acid residue of ribosomal protein uS12.</text>
</comment>
<dbReference type="GO" id="GO:0035599">
    <property type="term" value="F:aspartic acid methylthiotransferase activity"/>
    <property type="evidence" value="ECO:0007669"/>
    <property type="project" value="TreeGrafter"/>
</dbReference>
<keyword evidence="3 10" id="KW-0963">Cytoplasm</keyword>
<dbReference type="FunFam" id="3.80.30.20:FF:000001">
    <property type="entry name" value="tRNA-2-methylthio-N(6)-dimethylallyladenosine synthase 2"/>
    <property type="match status" value="1"/>
</dbReference>
<evidence type="ECO:0000256" key="10">
    <source>
        <dbReference type="HAMAP-Rule" id="MF_01865"/>
    </source>
</evidence>
<comment type="cofactor">
    <cofactor evidence="10">
        <name>[4Fe-4S] cluster</name>
        <dbReference type="ChEBI" id="CHEBI:49883"/>
    </cofactor>
    <text evidence="10">Binds 2 [4Fe-4S] clusters. One cluster is coordinated with 3 cysteines and an exchangeable S-adenosyl-L-methionine.</text>
</comment>
<dbReference type="PROSITE" id="PS01278">
    <property type="entry name" value="MTTASE_RADICAL"/>
    <property type="match status" value="1"/>
</dbReference>
<keyword evidence="2 10" id="KW-0004">4Fe-4S</keyword>
<dbReference type="InterPro" id="IPR058240">
    <property type="entry name" value="rSAM_sf"/>
</dbReference>
<dbReference type="InterPro" id="IPR005840">
    <property type="entry name" value="Ribosomal_uS12_MeSTrfase_RimO"/>
</dbReference>
<dbReference type="EMBL" id="JACRTD010000002">
    <property type="protein sequence ID" value="MBC8584594.1"/>
    <property type="molecule type" value="Genomic_DNA"/>
</dbReference>
<comment type="function">
    <text evidence="1">Catalyzes the methylthiolation of N6-(dimethylallyl)adenosine (i(6)A), leading to the formation of 2-methylthio-N6-(dimethylallyl)adenosine (ms(2)i(6)A) at position 37 in tRNAs that read codons beginning with uridine.</text>
</comment>
<feature type="binding site" evidence="10">
    <location>
        <position position="48"/>
    </location>
    <ligand>
        <name>[4Fe-4S] cluster</name>
        <dbReference type="ChEBI" id="CHEBI:49883"/>
        <label>1</label>
    </ligand>
</feature>
<keyword evidence="14" id="KW-1185">Reference proteome</keyword>
<dbReference type="GO" id="GO:0046872">
    <property type="term" value="F:metal ion binding"/>
    <property type="evidence" value="ECO:0007669"/>
    <property type="project" value="UniProtKB-KW"/>
</dbReference>
<feature type="binding site" evidence="10">
    <location>
        <position position="159"/>
    </location>
    <ligand>
        <name>[4Fe-4S] cluster</name>
        <dbReference type="ChEBI" id="CHEBI:49883"/>
        <label>2</label>
        <note>4Fe-4S-S-AdoMet</note>
    </ligand>
</feature>
<keyword evidence="5 10" id="KW-0949">S-adenosyl-L-methionine</keyword>
<feature type="binding site" evidence="10">
    <location>
        <position position="162"/>
    </location>
    <ligand>
        <name>[4Fe-4S] cluster</name>
        <dbReference type="ChEBI" id="CHEBI:49883"/>
        <label>2</label>
        <note>4Fe-4S-S-AdoMet</note>
    </ligand>
</feature>
<keyword evidence="4 10" id="KW-0808">Transferase</keyword>
<keyword evidence="8 10" id="KW-0411">Iron-sulfur</keyword>
<dbReference type="Pfam" id="PF04055">
    <property type="entry name" value="Radical_SAM"/>
    <property type="match status" value="1"/>
</dbReference>
<dbReference type="AlphaFoldDB" id="A0A926IG78"/>
<dbReference type="InterPro" id="IPR007197">
    <property type="entry name" value="rSAM"/>
</dbReference>
<evidence type="ECO:0000259" key="11">
    <source>
        <dbReference type="PROSITE" id="PS51449"/>
    </source>
</evidence>
<dbReference type="Gene3D" id="2.40.50.140">
    <property type="entry name" value="Nucleic acid-binding proteins"/>
    <property type="match status" value="1"/>
</dbReference>
<dbReference type="HAMAP" id="MF_01865">
    <property type="entry name" value="MTTase_RimO"/>
    <property type="match status" value="1"/>
</dbReference>
<dbReference type="InterPro" id="IPR012340">
    <property type="entry name" value="NA-bd_OB-fold"/>
</dbReference>
<dbReference type="Gene3D" id="3.80.30.20">
    <property type="entry name" value="tm_1862 like domain"/>
    <property type="match status" value="1"/>
</dbReference>
<comment type="caution">
    <text evidence="13">The sequence shown here is derived from an EMBL/GenBank/DDBJ whole genome shotgun (WGS) entry which is preliminary data.</text>
</comment>
<feature type="domain" description="MTTase N-terminal" evidence="11">
    <location>
        <begin position="3"/>
        <end position="119"/>
    </location>
</feature>
<feature type="domain" description="Radical SAM core" evidence="12">
    <location>
        <begin position="141"/>
        <end position="371"/>
    </location>
</feature>
<sequence length="440" mass="49652">MAIKVGMVSLGCSKNQVDAEIMLALLKKGGYTLCADERQCDVVIINTCGFIEDAKRESIENILEFCRLKEKGKLKVVAVTGCLAERYRQEVASEIPEADVVLGIGRNADIAEAIHKALHGEKVVEFGKKEDLPLEGERVISNLPFFAYLKVADGCDNRCSYCAIPLIRGNFRSRPMEKVLEEARQLAEQGVTELNVVAQDTTRYGEDLYGRLMLAPLLEELCKIEKIRWIRVLYCYPDRITDQLLEVMANNEKIVKYMDIPIQHVSGRLLGLMNRQGDMQSLTALMENIRAKVPGVILRTTLITGFPTESEEDFEELIRFIKKVKFERLGCFAYSAEEDTPAAEMDGQIDEELKKHRAQIVMEEQYGIMEAFNRSMLGKQLWVAVEGFDGETYYGRSYMDAPDIDTKVFFTSSRPLKTGEYVLVTINGVQEYDLAGKASI</sequence>
<dbReference type="EC" id="2.8.4.4" evidence="10"/>
<dbReference type="PANTHER" id="PTHR43837:SF1">
    <property type="entry name" value="RIBOSOMAL PROTEIN US12 METHYLTHIOTRANSFERASE RIMO"/>
    <property type="match status" value="1"/>
</dbReference>
<dbReference type="GO" id="GO:0103039">
    <property type="term" value="F:protein methylthiotransferase activity"/>
    <property type="evidence" value="ECO:0007669"/>
    <property type="project" value="UniProtKB-EC"/>
</dbReference>
<dbReference type="PANTHER" id="PTHR43837">
    <property type="entry name" value="RIBOSOMAL PROTEIN S12 METHYLTHIOTRANSFERASE RIMO"/>
    <property type="match status" value="1"/>
</dbReference>
<feature type="binding site" evidence="10">
    <location>
        <position position="12"/>
    </location>
    <ligand>
        <name>[4Fe-4S] cluster</name>
        <dbReference type="ChEBI" id="CHEBI:49883"/>
        <label>1</label>
    </ligand>
</feature>
<name>A0A926IG78_9FIRM</name>
<dbReference type="NCBIfam" id="TIGR00089">
    <property type="entry name" value="MiaB/RimO family radical SAM methylthiotransferase"/>
    <property type="match status" value="1"/>
</dbReference>
<evidence type="ECO:0000256" key="4">
    <source>
        <dbReference type="ARBA" id="ARBA00022679"/>
    </source>
</evidence>
<dbReference type="GO" id="GO:0035597">
    <property type="term" value="F:tRNA-2-methylthio-N(6)-dimethylallyladenosine(37) synthase activity"/>
    <property type="evidence" value="ECO:0007669"/>
    <property type="project" value="UniProtKB-EC"/>
</dbReference>
<dbReference type="PROSITE" id="PS51918">
    <property type="entry name" value="RADICAL_SAM"/>
    <property type="match status" value="1"/>
</dbReference>
<dbReference type="SUPFAM" id="SSF102114">
    <property type="entry name" value="Radical SAM enzymes"/>
    <property type="match status" value="1"/>
</dbReference>
<evidence type="ECO:0000259" key="12">
    <source>
        <dbReference type="PROSITE" id="PS51918"/>
    </source>
</evidence>
<protein>
    <recommendedName>
        <fullName evidence="10">Ribosomal protein uS12 methylthiotransferase RimO</fullName>
        <shortName evidence="10">uS12 MTTase</shortName>
        <shortName evidence="10">uS12 methylthiotransferase</shortName>
        <ecNumber evidence="10">2.8.4.4</ecNumber>
    </recommendedName>
    <alternativeName>
        <fullName evidence="10">Ribosomal protein uS12 (aspartate-C(3))-methylthiotransferase</fullName>
    </alternativeName>
    <alternativeName>
        <fullName evidence="10">Ribosome maturation factor RimO</fullName>
    </alternativeName>
</protein>
<keyword evidence="13" id="KW-0687">Ribonucleoprotein</keyword>
<feature type="binding site" evidence="10">
    <location>
        <position position="155"/>
    </location>
    <ligand>
        <name>[4Fe-4S] cluster</name>
        <dbReference type="ChEBI" id="CHEBI:49883"/>
        <label>2</label>
        <note>4Fe-4S-S-AdoMet</note>
    </ligand>
</feature>